<evidence type="ECO:0000313" key="3">
    <source>
        <dbReference type="Proteomes" id="UP000242450"/>
    </source>
</evidence>
<sequence>MISLKLEEDSSPTHRRKASVSIISEPQKATKVTEPPRADKEESTTGSHFSRQDPLPSFPKNCTLELKGLFHFEESLQKLYKCDGIAWRSWSPHTKSPGQPCNCHLQAAHAMALGHQRKKALLDRQVSVLP</sequence>
<dbReference type="AlphaFoldDB" id="A0A212C4W1"/>
<evidence type="ECO:0000313" key="2">
    <source>
        <dbReference type="EMBL" id="OWK01030.1"/>
    </source>
</evidence>
<feature type="compositionally biased region" description="Basic and acidic residues" evidence="1">
    <location>
        <begin position="1"/>
        <end position="12"/>
    </location>
</feature>
<name>A0A212C4W1_CEREH</name>
<dbReference type="Proteomes" id="UP000242450">
    <property type="component" value="Chromosome 29"/>
</dbReference>
<dbReference type="EMBL" id="MKHE01000029">
    <property type="protein sequence ID" value="OWK01030.1"/>
    <property type="molecule type" value="Genomic_DNA"/>
</dbReference>
<keyword evidence="3" id="KW-1185">Reference proteome</keyword>
<protein>
    <submittedName>
        <fullName evidence="2">FREM1</fullName>
    </submittedName>
</protein>
<feature type="compositionally biased region" description="Basic and acidic residues" evidence="1">
    <location>
        <begin position="34"/>
        <end position="43"/>
    </location>
</feature>
<proteinExistence type="predicted"/>
<organism evidence="2 3">
    <name type="scientific">Cervus elaphus hippelaphus</name>
    <name type="common">European red deer</name>
    <dbReference type="NCBI Taxonomy" id="46360"/>
    <lineage>
        <taxon>Eukaryota</taxon>
        <taxon>Metazoa</taxon>
        <taxon>Chordata</taxon>
        <taxon>Craniata</taxon>
        <taxon>Vertebrata</taxon>
        <taxon>Euteleostomi</taxon>
        <taxon>Mammalia</taxon>
        <taxon>Eutheria</taxon>
        <taxon>Laurasiatheria</taxon>
        <taxon>Artiodactyla</taxon>
        <taxon>Ruminantia</taxon>
        <taxon>Pecora</taxon>
        <taxon>Cervidae</taxon>
        <taxon>Cervinae</taxon>
        <taxon>Cervus</taxon>
    </lineage>
</organism>
<feature type="region of interest" description="Disordered" evidence="1">
    <location>
        <begin position="1"/>
        <end position="58"/>
    </location>
</feature>
<reference evidence="2 3" key="1">
    <citation type="journal article" date="2018" name="Mol. Genet. Genomics">
        <title>The red deer Cervus elaphus genome CerEla1.0: sequencing, annotating, genes, and chromosomes.</title>
        <authorList>
            <person name="Bana N.A."/>
            <person name="Nyiri A."/>
            <person name="Nagy J."/>
            <person name="Frank K."/>
            <person name="Nagy T."/>
            <person name="Steger V."/>
            <person name="Schiller M."/>
            <person name="Lakatos P."/>
            <person name="Sugar L."/>
            <person name="Horn P."/>
            <person name="Barta E."/>
            <person name="Orosz L."/>
        </authorList>
    </citation>
    <scope>NUCLEOTIDE SEQUENCE [LARGE SCALE GENOMIC DNA]</scope>
    <source>
        <strain evidence="2">Hungarian</strain>
    </source>
</reference>
<evidence type="ECO:0000256" key="1">
    <source>
        <dbReference type="SAM" id="MobiDB-lite"/>
    </source>
</evidence>
<comment type="caution">
    <text evidence="2">The sequence shown here is derived from an EMBL/GenBank/DDBJ whole genome shotgun (WGS) entry which is preliminary data.</text>
</comment>
<gene>
    <name evidence="2" type="ORF">Celaphus_00018281</name>
</gene>
<accession>A0A212C4W1</accession>